<organism evidence="16 17">
    <name type="scientific">Sphingomonas psychrolutea</name>
    <dbReference type="NCBI Taxonomy" id="1259676"/>
    <lineage>
        <taxon>Bacteria</taxon>
        <taxon>Pseudomonadati</taxon>
        <taxon>Pseudomonadota</taxon>
        <taxon>Alphaproteobacteria</taxon>
        <taxon>Sphingomonadales</taxon>
        <taxon>Sphingomonadaceae</taxon>
        <taxon>Sphingomonas</taxon>
    </lineage>
</organism>
<feature type="signal peptide" evidence="13">
    <location>
        <begin position="1"/>
        <end position="27"/>
    </location>
</feature>
<keyword evidence="6" id="KW-0408">Iron</keyword>
<evidence type="ECO:0000256" key="2">
    <source>
        <dbReference type="ARBA" id="ARBA00022448"/>
    </source>
</evidence>
<dbReference type="Gene3D" id="2.40.170.20">
    <property type="entry name" value="TonB-dependent receptor, beta-barrel domain"/>
    <property type="match status" value="1"/>
</dbReference>
<proteinExistence type="inferred from homology"/>
<feature type="chain" id="PRO_5045078594" evidence="13">
    <location>
        <begin position="28"/>
        <end position="787"/>
    </location>
</feature>
<dbReference type="CDD" id="cd01347">
    <property type="entry name" value="ligand_gated_channel"/>
    <property type="match status" value="1"/>
</dbReference>
<comment type="caution">
    <text evidence="16">The sequence shown here is derived from an EMBL/GenBank/DDBJ whole genome shotgun (WGS) entry which is preliminary data.</text>
</comment>
<sequence>MTRLISARALLHASAAFAAFTAVPVFAQTTPSEAPAAQQQDVADGDIVVTARRREETLLDVPIAATAFSAARLEQTGVVDLTDLQNVTPNTTLKNARGTNSTLAAFIRGVGQQDPVPGFEAGIGIYLDDVYLNRPQAAVLDVYEVERIEVLRGPQGTLYGRNTIGGAVKYVTKRLADGPEASFKGSYGSFNQADGIVSLSTPLGSLFKVGVSGARLTRGGFGRNTNLNIDNYNKDVWAGRGTIEFASPDDRMTLRLTGDYTEDKSNARNGSRLITSLLSGAPVQANAFDTRAGLNNPKQNIQAGGLSLVATAQLSDAITFKSISAFRKDRSFTPIDFDALPATDVDVPAVYRNEQTSQEFQFAYKSDKLNGLVGFYYLGAKASTGFDVLLSTTFANFNAYTKGDVRTETSSIFADFTYDFIPQLSLSLGGRYTWDERRSTIFKASYLGLTSEFGGTPVPFGAPSTDFTGTANFKRFTPRASLSFKPTPDHLLYASYAEGFKGGGFDPRGSGTSSPIANPAAGRTYQDIYNYLLFKPEVVKSYEIGYKGSLFDKRLNIALDGFYSDYSDVQVPGSVGCVIGGVQSFCGITTNAAKATIKGVELETTGVLARGFAGPGSNVSLSGTLGYISAKYKTFIGPTGVDVANVRVFQNTPDWTLSSTLAGTIPVGAGKVNANTTLSYRTLTHQFETASPFLDQPGYALWDANLTYSFGRGGRYSIGVHAKNITNKIYKTAGYQYIRTDVAGNPISLTNVPVPNGPYVATLGKEGIATAFYGNPRQIFGTITAKF</sequence>
<keyword evidence="7" id="KW-0406">Ion transport</keyword>
<evidence type="ECO:0000256" key="9">
    <source>
        <dbReference type="ARBA" id="ARBA00023136"/>
    </source>
</evidence>
<evidence type="ECO:0000256" key="10">
    <source>
        <dbReference type="ARBA" id="ARBA00023237"/>
    </source>
</evidence>
<dbReference type="PROSITE" id="PS52016">
    <property type="entry name" value="TONB_DEPENDENT_REC_3"/>
    <property type="match status" value="1"/>
</dbReference>
<evidence type="ECO:0000256" key="1">
    <source>
        <dbReference type="ARBA" id="ARBA00004571"/>
    </source>
</evidence>
<comment type="similarity">
    <text evidence="11 12">Belongs to the TonB-dependent receptor family.</text>
</comment>
<dbReference type="InterPro" id="IPR012910">
    <property type="entry name" value="Plug_dom"/>
</dbReference>
<evidence type="ECO:0000256" key="8">
    <source>
        <dbReference type="ARBA" id="ARBA00023077"/>
    </source>
</evidence>
<dbReference type="Proteomes" id="UP000618591">
    <property type="component" value="Unassembled WGS sequence"/>
</dbReference>
<evidence type="ECO:0000256" key="13">
    <source>
        <dbReference type="SAM" id="SignalP"/>
    </source>
</evidence>
<evidence type="ECO:0000256" key="4">
    <source>
        <dbReference type="ARBA" id="ARBA00022496"/>
    </source>
</evidence>
<reference evidence="17" key="1">
    <citation type="journal article" date="2019" name="Int. J. Syst. Evol. Microbiol.">
        <title>The Global Catalogue of Microorganisms (GCM) 10K type strain sequencing project: providing services to taxonomists for standard genome sequencing and annotation.</title>
        <authorList>
            <consortium name="The Broad Institute Genomics Platform"/>
            <consortium name="The Broad Institute Genome Sequencing Center for Infectious Disease"/>
            <person name="Wu L."/>
            <person name="Ma J."/>
        </authorList>
    </citation>
    <scope>NUCLEOTIDE SEQUENCE [LARGE SCALE GENOMIC DNA]</scope>
    <source>
        <strain evidence="17">CGMCC 1.10106</strain>
    </source>
</reference>
<evidence type="ECO:0000256" key="3">
    <source>
        <dbReference type="ARBA" id="ARBA00022452"/>
    </source>
</evidence>
<dbReference type="RefSeq" id="WP_188448539.1">
    <property type="nucleotide sequence ID" value="NZ_BMDW01000019.1"/>
</dbReference>
<keyword evidence="8 12" id="KW-0798">TonB box</keyword>
<evidence type="ECO:0000256" key="5">
    <source>
        <dbReference type="ARBA" id="ARBA00022692"/>
    </source>
</evidence>
<dbReference type="InterPro" id="IPR000531">
    <property type="entry name" value="Beta-barrel_TonB"/>
</dbReference>
<dbReference type="EMBL" id="BMDW01000019">
    <property type="protein sequence ID" value="GGA55949.1"/>
    <property type="molecule type" value="Genomic_DNA"/>
</dbReference>
<evidence type="ECO:0000256" key="11">
    <source>
        <dbReference type="PROSITE-ProRule" id="PRU01360"/>
    </source>
</evidence>
<keyword evidence="2 11" id="KW-0813">Transport</keyword>
<evidence type="ECO:0000259" key="15">
    <source>
        <dbReference type="Pfam" id="PF07715"/>
    </source>
</evidence>
<keyword evidence="4" id="KW-0410">Iron transport</keyword>
<keyword evidence="16" id="KW-0675">Receptor</keyword>
<dbReference type="Pfam" id="PF00593">
    <property type="entry name" value="TonB_dep_Rec_b-barrel"/>
    <property type="match status" value="1"/>
</dbReference>
<dbReference type="PANTHER" id="PTHR32552:SF81">
    <property type="entry name" value="TONB-DEPENDENT OUTER MEMBRANE RECEPTOR"/>
    <property type="match status" value="1"/>
</dbReference>
<evidence type="ECO:0000256" key="7">
    <source>
        <dbReference type="ARBA" id="ARBA00023065"/>
    </source>
</evidence>
<keyword evidence="13" id="KW-0732">Signal</keyword>
<name>A0ABQ1H1V5_9SPHN</name>
<gene>
    <name evidence="16" type="ORF">GCM10011395_27970</name>
</gene>
<evidence type="ECO:0000259" key="14">
    <source>
        <dbReference type="Pfam" id="PF00593"/>
    </source>
</evidence>
<dbReference type="InterPro" id="IPR039426">
    <property type="entry name" value="TonB-dep_rcpt-like"/>
</dbReference>
<evidence type="ECO:0000313" key="16">
    <source>
        <dbReference type="EMBL" id="GGA55949.1"/>
    </source>
</evidence>
<keyword evidence="10 11" id="KW-0998">Cell outer membrane</keyword>
<evidence type="ECO:0000256" key="12">
    <source>
        <dbReference type="RuleBase" id="RU003357"/>
    </source>
</evidence>
<keyword evidence="9 11" id="KW-0472">Membrane</keyword>
<feature type="domain" description="TonB-dependent receptor plug" evidence="15">
    <location>
        <begin position="58"/>
        <end position="167"/>
    </location>
</feature>
<dbReference type="Pfam" id="PF07715">
    <property type="entry name" value="Plug"/>
    <property type="match status" value="1"/>
</dbReference>
<evidence type="ECO:0000256" key="6">
    <source>
        <dbReference type="ARBA" id="ARBA00023004"/>
    </source>
</evidence>
<dbReference type="SUPFAM" id="SSF56935">
    <property type="entry name" value="Porins"/>
    <property type="match status" value="1"/>
</dbReference>
<comment type="subcellular location">
    <subcellularLocation>
        <location evidence="1 11">Cell outer membrane</location>
        <topology evidence="1 11">Multi-pass membrane protein</topology>
    </subcellularLocation>
</comment>
<dbReference type="PANTHER" id="PTHR32552">
    <property type="entry name" value="FERRICHROME IRON RECEPTOR-RELATED"/>
    <property type="match status" value="1"/>
</dbReference>
<keyword evidence="5 11" id="KW-0812">Transmembrane</keyword>
<feature type="domain" description="TonB-dependent receptor-like beta-barrel" evidence="14">
    <location>
        <begin position="248"/>
        <end position="724"/>
    </location>
</feature>
<keyword evidence="17" id="KW-1185">Reference proteome</keyword>
<accession>A0ABQ1H1V5</accession>
<protein>
    <submittedName>
        <fullName evidence="16">TonB-dependent receptor</fullName>
    </submittedName>
</protein>
<keyword evidence="3 11" id="KW-1134">Transmembrane beta strand</keyword>
<dbReference type="InterPro" id="IPR036942">
    <property type="entry name" value="Beta-barrel_TonB_sf"/>
</dbReference>
<dbReference type="InterPro" id="IPR006311">
    <property type="entry name" value="TAT_signal"/>
</dbReference>
<dbReference type="PROSITE" id="PS51318">
    <property type="entry name" value="TAT"/>
    <property type="match status" value="1"/>
</dbReference>
<evidence type="ECO:0000313" key="17">
    <source>
        <dbReference type="Proteomes" id="UP000618591"/>
    </source>
</evidence>